<evidence type="ECO:0000313" key="2">
    <source>
        <dbReference type="EMBL" id="RIB04672.1"/>
    </source>
</evidence>
<accession>A0A397U371</accession>
<dbReference type="AlphaFoldDB" id="A0A397U371"/>
<evidence type="ECO:0000313" key="3">
    <source>
        <dbReference type="Proteomes" id="UP000266673"/>
    </source>
</evidence>
<reference evidence="2 3" key="1">
    <citation type="submission" date="2018-06" db="EMBL/GenBank/DDBJ databases">
        <title>Comparative genomics reveals the genomic features of Rhizophagus irregularis, R. cerebriforme, R. diaphanum and Gigaspora rosea, and their symbiotic lifestyle signature.</title>
        <authorList>
            <person name="Morin E."/>
            <person name="San Clemente H."/>
            <person name="Chen E.C.H."/>
            <person name="De La Providencia I."/>
            <person name="Hainaut M."/>
            <person name="Kuo A."/>
            <person name="Kohler A."/>
            <person name="Murat C."/>
            <person name="Tang N."/>
            <person name="Roy S."/>
            <person name="Loubradou J."/>
            <person name="Henrissat B."/>
            <person name="Grigoriev I.V."/>
            <person name="Corradi N."/>
            <person name="Roux C."/>
            <person name="Martin F.M."/>
        </authorList>
    </citation>
    <scope>NUCLEOTIDE SEQUENCE [LARGE SCALE GENOMIC DNA]</scope>
    <source>
        <strain evidence="2 3">DAOM 194757</strain>
    </source>
</reference>
<name>A0A397U371_9GLOM</name>
<organism evidence="2 3">
    <name type="scientific">Gigaspora rosea</name>
    <dbReference type="NCBI Taxonomy" id="44941"/>
    <lineage>
        <taxon>Eukaryota</taxon>
        <taxon>Fungi</taxon>
        <taxon>Fungi incertae sedis</taxon>
        <taxon>Mucoromycota</taxon>
        <taxon>Glomeromycotina</taxon>
        <taxon>Glomeromycetes</taxon>
        <taxon>Diversisporales</taxon>
        <taxon>Gigasporaceae</taxon>
        <taxon>Gigaspora</taxon>
    </lineage>
</organism>
<dbReference type="OrthoDB" id="2429737at2759"/>
<evidence type="ECO:0000256" key="1">
    <source>
        <dbReference type="SAM" id="MobiDB-lite"/>
    </source>
</evidence>
<dbReference type="Proteomes" id="UP000266673">
    <property type="component" value="Unassembled WGS sequence"/>
</dbReference>
<protein>
    <submittedName>
        <fullName evidence="2">Uncharacterized protein</fullName>
    </submittedName>
</protein>
<sequence length="281" mass="32216">MSWKGDVENMFEDRVLCKYAPNRVPTGFKHRQTGWSRITSLVLKKVALQATTKDSSQNYIVSVKEQDIEFLSCACDSHSSNTSDDESVASESSDLSDITNTDNNLISGQPKDPEDRPRISIRRICRIYAHNNPVSCARFTCKYIHKEPIFEYNGLKYVLEFRTVLDGIHQILTKSITEEFILNYKLSLDNVFGQRQLYDSDCKASRYPVFMTLGNILLARRNKADAKILLGYIPKLEYNSASEKQSSKFRSAKAQTFSLHTRSDASAIKIFKQFWRSFICQ</sequence>
<gene>
    <name evidence="2" type="ORF">C2G38_2221725</name>
</gene>
<comment type="caution">
    <text evidence="2">The sequence shown here is derived from an EMBL/GenBank/DDBJ whole genome shotgun (WGS) entry which is preliminary data.</text>
</comment>
<feature type="region of interest" description="Disordered" evidence="1">
    <location>
        <begin position="78"/>
        <end position="116"/>
    </location>
</feature>
<proteinExistence type="predicted"/>
<dbReference type="EMBL" id="QKWP01002132">
    <property type="protein sequence ID" value="RIB04672.1"/>
    <property type="molecule type" value="Genomic_DNA"/>
</dbReference>
<keyword evidence="3" id="KW-1185">Reference proteome</keyword>
<feature type="compositionally biased region" description="Polar residues" evidence="1">
    <location>
        <begin position="98"/>
        <end position="107"/>
    </location>
</feature>